<comment type="subcellular location">
    <subcellularLocation>
        <location evidence="1">Cell membrane</location>
        <topology evidence="1">Multi-pass membrane protein</topology>
    </subcellularLocation>
</comment>
<evidence type="ECO:0000256" key="3">
    <source>
        <dbReference type="ARBA" id="ARBA00022692"/>
    </source>
</evidence>
<evidence type="ECO:0000256" key="4">
    <source>
        <dbReference type="ARBA" id="ARBA00022989"/>
    </source>
</evidence>
<feature type="transmembrane region" description="Helical" evidence="6">
    <location>
        <begin position="18"/>
        <end position="39"/>
    </location>
</feature>
<evidence type="ECO:0000256" key="6">
    <source>
        <dbReference type="SAM" id="Phobius"/>
    </source>
</evidence>
<feature type="domain" description="VTT" evidence="7">
    <location>
        <begin position="40"/>
        <end position="165"/>
    </location>
</feature>
<feature type="transmembrane region" description="Helical" evidence="6">
    <location>
        <begin position="178"/>
        <end position="197"/>
    </location>
</feature>
<feature type="transmembrane region" description="Helical" evidence="6">
    <location>
        <begin position="145"/>
        <end position="166"/>
    </location>
</feature>
<dbReference type="GO" id="GO:0005886">
    <property type="term" value="C:plasma membrane"/>
    <property type="evidence" value="ECO:0007669"/>
    <property type="project" value="UniProtKB-SubCell"/>
</dbReference>
<organism evidence="8">
    <name type="scientific">freshwater metagenome</name>
    <dbReference type="NCBI Taxonomy" id="449393"/>
    <lineage>
        <taxon>unclassified sequences</taxon>
        <taxon>metagenomes</taxon>
        <taxon>ecological metagenomes</taxon>
    </lineage>
</organism>
<accession>A0A6J5YUT8</accession>
<dbReference type="AlphaFoldDB" id="A0A6J5YUT8"/>
<evidence type="ECO:0000313" key="8">
    <source>
        <dbReference type="EMBL" id="CAB4333934.1"/>
    </source>
</evidence>
<evidence type="ECO:0000256" key="5">
    <source>
        <dbReference type="ARBA" id="ARBA00023136"/>
    </source>
</evidence>
<keyword evidence="4 6" id="KW-1133">Transmembrane helix</keyword>
<evidence type="ECO:0000259" key="7">
    <source>
        <dbReference type="Pfam" id="PF09335"/>
    </source>
</evidence>
<evidence type="ECO:0000256" key="2">
    <source>
        <dbReference type="ARBA" id="ARBA00022475"/>
    </source>
</evidence>
<proteinExistence type="predicted"/>
<keyword evidence="5 6" id="KW-0472">Membrane</keyword>
<dbReference type="PANTHER" id="PTHR30353">
    <property type="entry name" value="INNER MEMBRANE PROTEIN DEDA-RELATED"/>
    <property type="match status" value="1"/>
</dbReference>
<keyword evidence="3 6" id="KW-0812">Transmembrane</keyword>
<protein>
    <submittedName>
        <fullName evidence="8">Unannotated protein</fullName>
    </submittedName>
</protein>
<name>A0A6J5YUT8_9ZZZZ</name>
<evidence type="ECO:0000256" key="1">
    <source>
        <dbReference type="ARBA" id="ARBA00004651"/>
    </source>
</evidence>
<gene>
    <name evidence="8" type="ORF">UFOPK4080_00404</name>
</gene>
<dbReference type="InterPro" id="IPR032818">
    <property type="entry name" value="DedA-like"/>
</dbReference>
<feature type="transmembrane region" description="Helical" evidence="6">
    <location>
        <begin position="59"/>
        <end position="86"/>
    </location>
</feature>
<dbReference type="PANTHER" id="PTHR30353:SF0">
    <property type="entry name" value="TRANSMEMBRANE PROTEIN"/>
    <property type="match status" value="1"/>
</dbReference>
<sequence length="207" mass="22683">MIELAASFDSQLSSLAPFIFYIVIGAIVFIETGLLFGFFLPGDSVLFSAGLVAAAHGNINIVILVSVILAAAFFGDQVGFVIGRVVGRPYLDKRKSPRMQKMIANSERFYEQTGWWAVVAARFFPWIRTFVPPIAGASMMNYYKFLSANALGAVLWGAGITLAGYYAASLPWVKSFSYAIAAFFIIASIVSGIVNYLRHRPQRQSKS</sequence>
<keyword evidence="2" id="KW-1003">Cell membrane</keyword>
<dbReference type="EMBL" id="CAESAG010000043">
    <property type="protein sequence ID" value="CAB4333934.1"/>
    <property type="molecule type" value="Genomic_DNA"/>
</dbReference>
<dbReference type="Pfam" id="PF09335">
    <property type="entry name" value="VTT_dom"/>
    <property type="match status" value="1"/>
</dbReference>
<dbReference type="InterPro" id="IPR032816">
    <property type="entry name" value="VTT_dom"/>
</dbReference>
<reference evidence="8" key="1">
    <citation type="submission" date="2020-05" db="EMBL/GenBank/DDBJ databases">
        <authorList>
            <person name="Chiriac C."/>
            <person name="Salcher M."/>
            <person name="Ghai R."/>
            <person name="Kavagutti S V."/>
        </authorList>
    </citation>
    <scope>NUCLEOTIDE SEQUENCE</scope>
</reference>